<keyword evidence="1" id="KW-0732">Signal</keyword>
<feature type="signal peptide" evidence="1">
    <location>
        <begin position="1"/>
        <end position="19"/>
    </location>
</feature>
<name>A0A839F454_9GAMM</name>
<gene>
    <name evidence="2" type="ORF">FHW12_002551</name>
</gene>
<evidence type="ECO:0000313" key="3">
    <source>
        <dbReference type="Proteomes" id="UP000550401"/>
    </source>
</evidence>
<dbReference type="Pfam" id="PF11306">
    <property type="entry name" value="DUF3108"/>
    <property type="match status" value="1"/>
</dbReference>
<evidence type="ECO:0000313" key="2">
    <source>
        <dbReference type="EMBL" id="MBA8888318.1"/>
    </source>
</evidence>
<dbReference type="Proteomes" id="UP000550401">
    <property type="component" value="Unassembled WGS sequence"/>
</dbReference>
<proteinExistence type="predicted"/>
<accession>A0A839F454</accession>
<keyword evidence="3" id="KW-1185">Reference proteome</keyword>
<sequence length="236" mass="26147">MKIPFVAAALLAFAAPVFAADAIKPFHAEYATLRNGDEIGHTTLDLADNGDGSWTLRSETRGTSGLARIAGIHIVETSRFRWKDGRPEALAYDYKQEGAFKQRTRHAAFDWQAAAVAVNEGGQDFHYATVPGLIDRQSVTLALASDLVHGATAFEYPVAVKDRVETMRYRRGAVETRKVPAGEYKAQLMQRDGEPGEDRKRVARSWFAESLGWLPVEIEQTEKKGDTVTLRLVSVR</sequence>
<dbReference type="RefSeq" id="WP_182531386.1">
    <property type="nucleotide sequence ID" value="NZ_JACGXL010000004.1"/>
</dbReference>
<organism evidence="2 3">
    <name type="scientific">Dokdonella fugitiva</name>
    <dbReference type="NCBI Taxonomy" id="328517"/>
    <lineage>
        <taxon>Bacteria</taxon>
        <taxon>Pseudomonadati</taxon>
        <taxon>Pseudomonadota</taxon>
        <taxon>Gammaproteobacteria</taxon>
        <taxon>Lysobacterales</taxon>
        <taxon>Rhodanobacteraceae</taxon>
        <taxon>Dokdonella</taxon>
    </lineage>
</organism>
<dbReference type="EMBL" id="JACGXL010000004">
    <property type="protein sequence ID" value="MBA8888318.1"/>
    <property type="molecule type" value="Genomic_DNA"/>
</dbReference>
<dbReference type="AlphaFoldDB" id="A0A839F454"/>
<evidence type="ECO:0008006" key="4">
    <source>
        <dbReference type="Google" id="ProtNLM"/>
    </source>
</evidence>
<reference evidence="2 3" key="1">
    <citation type="submission" date="2020-07" db="EMBL/GenBank/DDBJ databases">
        <title>Genomic Encyclopedia of Type Strains, Phase IV (KMG-V): Genome sequencing to study the core and pangenomes of soil and plant-associated prokaryotes.</title>
        <authorList>
            <person name="Whitman W."/>
        </authorList>
    </citation>
    <scope>NUCLEOTIDE SEQUENCE [LARGE SCALE GENOMIC DNA]</scope>
    <source>
        <strain evidence="2 3">RH2WT43</strain>
    </source>
</reference>
<evidence type="ECO:0000256" key="1">
    <source>
        <dbReference type="SAM" id="SignalP"/>
    </source>
</evidence>
<feature type="chain" id="PRO_5032709785" description="DUF3108 domain-containing protein" evidence="1">
    <location>
        <begin position="20"/>
        <end position="236"/>
    </location>
</feature>
<protein>
    <recommendedName>
        <fullName evidence="4">DUF3108 domain-containing protein</fullName>
    </recommendedName>
</protein>
<dbReference type="InterPro" id="IPR021457">
    <property type="entry name" value="DUF3108"/>
</dbReference>
<comment type="caution">
    <text evidence="2">The sequence shown here is derived from an EMBL/GenBank/DDBJ whole genome shotgun (WGS) entry which is preliminary data.</text>
</comment>